<evidence type="ECO:0000313" key="1">
    <source>
        <dbReference type="EMBL" id="ARD22474.1"/>
    </source>
</evidence>
<evidence type="ECO:0000313" key="2">
    <source>
        <dbReference type="Proteomes" id="UP000191820"/>
    </source>
</evidence>
<dbReference type="RefSeq" id="WP_080915800.1">
    <property type="nucleotide sequence ID" value="NZ_CP020472.1"/>
</dbReference>
<dbReference type="Proteomes" id="UP000191820">
    <property type="component" value="Chromosome"/>
</dbReference>
<gene>
    <name evidence="1" type="ORF">SJ2017_2178</name>
</gene>
<sequence>MFREINGKELESVLGGKKYKVTCTAKLIRGIELGSETLPDVFKRNQVNSMGGPKCKQWALNHFGPAGGSQSGAKIWGHSRGANGKGRGPTVDVIYF</sequence>
<reference evidence="1 2" key="1">
    <citation type="submission" date="2017-03" db="EMBL/GenBank/DDBJ databases">
        <title>Genome sequencing of Shewanella japonica KCTC 22435.</title>
        <authorList>
            <person name="Kim K.M."/>
        </authorList>
    </citation>
    <scope>NUCLEOTIDE SEQUENCE [LARGE SCALE GENOMIC DNA]</scope>
    <source>
        <strain evidence="1 2">KCTC 22435</strain>
    </source>
</reference>
<keyword evidence="2" id="KW-1185">Reference proteome</keyword>
<protein>
    <recommendedName>
        <fullName evidence="3">Bacteriocin</fullName>
    </recommendedName>
</protein>
<dbReference type="EMBL" id="CP020472">
    <property type="protein sequence ID" value="ARD22474.1"/>
    <property type="molecule type" value="Genomic_DNA"/>
</dbReference>
<evidence type="ECO:0008006" key="3">
    <source>
        <dbReference type="Google" id="ProtNLM"/>
    </source>
</evidence>
<accession>A0ABM6JL00</accession>
<proteinExistence type="predicted"/>
<name>A0ABM6JL00_9GAMM</name>
<organism evidence="1 2">
    <name type="scientific">Shewanella japonica</name>
    <dbReference type="NCBI Taxonomy" id="93973"/>
    <lineage>
        <taxon>Bacteria</taxon>
        <taxon>Pseudomonadati</taxon>
        <taxon>Pseudomonadota</taxon>
        <taxon>Gammaproteobacteria</taxon>
        <taxon>Alteromonadales</taxon>
        <taxon>Shewanellaceae</taxon>
        <taxon>Shewanella</taxon>
    </lineage>
</organism>